<name>A0ABS8W624_DATST</name>
<reference evidence="2 3" key="1">
    <citation type="journal article" date="2021" name="BMC Genomics">
        <title>Datura genome reveals duplications of psychoactive alkaloid biosynthetic genes and high mutation rate following tissue culture.</title>
        <authorList>
            <person name="Rajewski A."/>
            <person name="Carter-House D."/>
            <person name="Stajich J."/>
            <person name="Litt A."/>
        </authorList>
    </citation>
    <scope>NUCLEOTIDE SEQUENCE [LARGE SCALE GENOMIC DNA]</scope>
    <source>
        <strain evidence="2">AR-01</strain>
    </source>
</reference>
<protein>
    <submittedName>
        <fullName evidence="2">Uncharacterized protein</fullName>
    </submittedName>
</protein>
<evidence type="ECO:0000313" key="2">
    <source>
        <dbReference type="EMBL" id="MCE2056269.1"/>
    </source>
</evidence>
<feature type="coiled-coil region" evidence="1">
    <location>
        <begin position="39"/>
        <end position="87"/>
    </location>
</feature>
<sequence>MREKEYLSSELQRKNYEFELWEAEAATFYFDLQISSVREVLLENKMNELTEVCERLEDKNAIKDLEIQQMKGKMISMESEIGELKSQLHSYAPESKSVEIEVQSDQISSNKLTNGQSIMPKGVLDLQELRTRIKAV</sequence>
<gene>
    <name evidence="2" type="ORF">HAX54_044368</name>
</gene>
<comment type="caution">
    <text evidence="2">The sequence shown here is derived from an EMBL/GenBank/DDBJ whole genome shotgun (WGS) entry which is preliminary data.</text>
</comment>
<organism evidence="2 3">
    <name type="scientific">Datura stramonium</name>
    <name type="common">Jimsonweed</name>
    <name type="synonym">Common thornapple</name>
    <dbReference type="NCBI Taxonomy" id="4076"/>
    <lineage>
        <taxon>Eukaryota</taxon>
        <taxon>Viridiplantae</taxon>
        <taxon>Streptophyta</taxon>
        <taxon>Embryophyta</taxon>
        <taxon>Tracheophyta</taxon>
        <taxon>Spermatophyta</taxon>
        <taxon>Magnoliopsida</taxon>
        <taxon>eudicotyledons</taxon>
        <taxon>Gunneridae</taxon>
        <taxon>Pentapetalae</taxon>
        <taxon>asterids</taxon>
        <taxon>lamiids</taxon>
        <taxon>Solanales</taxon>
        <taxon>Solanaceae</taxon>
        <taxon>Solanoideae</taxon>
        <taxon>Datureae</taxon>
        <taxon>Datura</taxon>
    </lineage>
</organism>
<dbReference type="Proteomes" id="UP000823775">
    <property type="component" value="Unassembled WGS sequence"/>
</dbReference>
<evidence type="ECO:0000256" key="1">
    <source>
        <dbReference type="SAM" id="Coils"/>
    </source>
</evidence>
<accession>A0ABS8W624</accession>
<dbReference type="EMBL" id="JACEIK010006759">
    <property type="protein sequence ID" value="MCE2056269.1"/>
    <property type="molecule type" value="Genomic_DNA"/>
</dbReference>
<keyword evidence="1" id="KW-0175">Coiled coil</keyword>
<keyword evidence="3" id="KW-1185">Reference proteome</keyword>
<proteinExistence type="predicted"/>
<evidence type="ECO:0000313" key="3">
    <source>
        <dbReference type="Proteomes" id="UP000823775"/>
    </source>
</evidence>